<evidence type="ECO:0000313" key="7">
    <source>
        <dbReference type="EMBL" id="TWW63420.1"/>
    </source>
</evidence>
<dbReference type="PANTHER" id="PTHR10903">
    <property type="entry name" value="GTPASE, IMAP FAMILY MEMBER-RELATED"/>
    <property type="match status" value="1"/>
</dbReference>
<feature type="compositionally biased region" description="Basic and acidic residues" evidence="5">
    <location>
        <begin position="1412"/>
        <end position="1444"/>
    </location>
</feature>
<sequence length="1786" mass="208214">MKATRMNCSASAGVDGDFPVKCSEEVLLPFFTDERLWPVMDSPSHRPADPPAPPALPELRLVLLGRKGAGKSAAGNTILGGAGGFESGKPTEECVKRRADVAGRKVTVVDTPGWEWYYPLNGTAKWVRRETLRSVSLCPPGPHAVLLVVRSCASITEDYMHEIEEHLELLGMGVWGHTMLLFTRGDELGLTSMEQRVSTSGLTLQRLLRKCGGRYHVVNNRNRGDVTQVRELMGKLEELVGGGRFLEMDQVALAGLEEDGKRRARERRKKQRQMEEHMQRATIKAALLNDGPQGSELDAHRSFSKVPRRLPEVRLVLLGERETGKSSAGNSILGRAGFFQAGVVTEECVRRQAEAAMRLVTVVDTPGWEAGITGGTTERVKREIATSVGLCPPGPHALLLTLRVDTLVVSGHIREHLELLTEGVWRHTILLFTHGDQLREGVNIQQHIQGGGRDLQWLLEKCRGRYHVISSLEGGGNGCSGEVTELLQKVEKMAAMNRCEAFSGLVHEIRDLSQQKNEKFNQRMKDAGDKMLRQEAELKKMREREVKSIRWFFERKKKVKSCEKSGVQREGEDEDSRKGERKTDYRELEERIRWLTEDKEREIQDLSVERERIHLALSQGMKERDNATFRLDLKHREIEELKERIEEQQLKLLNLECASVERENERKHWEENVEALKRERKSTVQKLEGDIELQKKEKEAWMEKVLTLETEIEESHMMEQRLRAEMEAKLLEKDQRQEELRQETQAIVDQAKLQQRQMEMKVAEMASQQQKEAERKAQNQEEELQKLRLQHRQEVDRRSSEMSKMQEEIKAQHQQALDNMEAMKKQHSGEKMEIRQEKEREVEEVKRRFREETERQEQAKIREMRDLEQRYRVQIEREATEKLREKEEELELVRREHQEELERRLEEAEERRAKEMEKAVEELRKECGYKIRGVEEDSQRELRETRQQLEKETEKRLEESQRMEKCLLELEERLAESQKAQEAMIENHKTSMRRHSKERETREGELRREHADELRQRTQEFEKEKERIVSRLQEEAERALKEREMELEEQKRGLRGTKETLQQTEDEKRDVEERQRDERHLREALEEKDKLIETLNQRVKETLQRQEDENNRREEAEERMQQLLEGKEREIESLKQQAQCREEEWRDERRRKDDEINVAKEAVDQKRREIAEARRLLAERDGERREAEKERSGYVEALKEMDLHVQQSRAEQMEMLEEVKEREEEILRLKREDGEKEKELALLRWRIEQTKSELNGVSCKMEKEMTSMIREYETEIQRKNRMVESVAGERDRVAEECEDVRKRMEDLQEEHEKMRGEAEHLRLKLKEAEEELSRWNQEQVESREADLREADAQIRRLKEAEDMIDVMKEEKAEAERKLQETKDELQVKLSEKEREFAAKSRQIQEEIWKREKEVAEREKVLARKQEALSRRGCELDRKEEELVEARQLGEPQRRLDGWRGGGAKRRQGDKKEELREGELQKLPELPSFGSENREEPRAEPGSSRDEEQPMQPDHVAAATRQLDGTEGLRKNEKSVEKNPKEHEEELDFADAVDLARRELRGQGEGSEPSREGEAKDEEEPRKRKAPAATRGNEGRGSADANTGSHGSDLRVVVLGESWSARAPDVVTILCGERSQQEGSTLRHWRGQVAGRRLSVVEPLGLKWRDGPGLNSATQKKRLLDSVSQCRPHVVLLLLPAFLTCTGRLRSAVEEHVGWLGADVWRRTLVLVTWGEVLGESVEQHVLRNGDLTGLVGKCQGRCHMVTSYTNSSLVEGLLEKMEEMADLDRC</sequence>
<feature type="compositionally biased region" description="Basic and acidic residues" evidence="5">
    <location>
        <begin position="1553"/>
        <end position="1581"/>
    </location>
</feature>
<dbReference type="Gene3D" id="3.40.50.300">
    <property type="entry name" value="P-loop containing nucleotide triphosphate hydrolases"/>
    <property type="match status" value="3"/>
</dbReference>
<feature type="compositionally biased region" description="Basic and acidic residues" evidence="5">
    <location>
        <begin position="771"/>
        <end position="811"/>
    </location>
</feature>
<feature type="compositionally biased region" description="Basic and acidic residues" evidence="5">
    <location>
        <begin position="1065"/>
        <end position="1085"/>
    </location>
</feature>
<evidence type="ECO:0000256" key="4">
    <source>
        <dbReference type="SAM" id="Coils"/>
    </source>
</evidence>
<evidence type="ECO:0000256" key="3">
    <source>
        <dbReference type="ARBA" id="ARBA00023134"/>
    </source>
</evidence>
<comment type="caution">
    <text evidence="7">The sequence shown here is derived from an EMBL/GenBank/DDBJ whole genome shotgun (WGS) entry which is preliminary data.</text>
</comment>
<feature type="region of interest" description="Disordered" evidence="5">
    <location>
        <begin position="1412"/>
        <end position="1606"/>
    </location>
</feature>
<evidence type="ECO:0000256" key="5">
    <source>
        <dbReference type="SAM" id="MobiDB-lite"/>
    </source>
</evidence>
<keyword evidence="8" id="KW-1185">Reference proteome</keyword>
<dbReference type="InterPro" id="IPR027417">
    <property type="entry name" value="P-loop_NTPase"/>
</dbReference>
<dbReference type="FunFam" id="3.40.50.300:FF:002274">
    <property type="entry name" value="Si:dkeyp-69e1.8"/>
    <property type="match status" value="1"/>
</dbReference>
<dbReference type="InterPro" id="IPR006703">
    <property type="entry name" value="G_AIG1"/>
</dbReference>
<proteinExistence type="inferred from homology"/>
<dbReference type="EMBL" id="RHFK02000016">
    <property type="protein sequence ID" value="TWW63420.1"/>
    <property type="molecule type" value="Genomic_DNA"/>
</dbReference>
<feature type="coiled-coil region" evidence="4">
    <location>
        <begin position="1269"/>
        <end position="1402"/>
    </location>
</feature>
<keyword evidence="2" id="KW-0547">Nucleotide-binding</keyword>
<feature type="region of interest" description="Disordered" evidence="5">
    <location>
        <begin position="978"/>
        <end position="1028"/>
    </location>
</feature>
<feature type="compositionally biased region" description="Basic and acidic residues" evidence="5">
    <location>
        <begin position="1469"/>
        <end position="1481"/>
    </location>
</feature>
<evidence type="ECO:0000256" key="1">
    <source>
        <dbReference type="ARBA" id="ARBA00008535"/>
    </source>
</evidence>
<feature type="compositionally biased region" description="Basic and acidic residues" evidence="5">
    <location>
        <begin position="1526"/>
        <end position="1543"/>
    </location>
</feature>
<evidence type="ECO:0000256" key="2">
    <source>
        <dbReference type="ARBA" id="ARBA00022741"/>
    </source>
</evidence>
<dbReference type="SUPFAM" id="SSF52540">
    <property type="entry name" value="P-loop containing nucleoside triphosphate hydrolases"/>
    <property type="match status" value="2"/>
</dbReference>
<feature type="compositionally biased region" description="Basic and acidic residues" evidence="5">
    <location>
        <begin position="997"/>
        <end position="1028"/>
    </location>
</feature>
<feature type="domain" description="AIG1-type G" evidence="6">
    <location>
        <begin position="310"/>
        <end position="511"/>
    </location>
</feature>
<feature type="compositionally biased region" description="Basic and acidic residues" evidence="5">
    <location>
        <begin position="821"/>
        <end position="858"/>
    </location>
</feature>
<keyword evidence="4" id="KW-0175">Coiled coil</keyword>
<dbReference type="PROSITE" id="PS51720">
    <property type="entry name" value="G_AIG1"/>
    <property type="match status" value="2"/>
</dbReference>
<keyword evidence="3" id="KW-0342">GTP-binding</keyword>
<protein>
    <submittedName>
        <fullName evidence="7">GTPase IMAP family member 8</fullName>
    </submittedName>
</protein>
<feature type="region of interest" description="Disordered" evidence="5">
    <location>
        <begin position="767"/>
        <end position="858"/>
    </location>
</feature>
<feature type="domain" description="AIG1-type G" evidence="6">
    <location>
        <begin position="56"/>
        <end position="254"/>
    </location>
</feature>
<feature type="region of interest" description="Disordered" evidence="5">
    <location>
        <begin position="936"/>
        <end position="961"/>
    </location>
</feature>
<reference evidence="7 8" key="1">
    <citation type="submission" date="2019-04" db="EMBL/GenBank/DDBJ databases">
        <title>Chromosome genome assembly for Takifugu flavidus.</title>
        <authorList>
            <person name="Xiao S."/>
        </authorList>
    </citation>
    <scope>NUCLEOTIDE SEQUENCE [LARGE SCALE GENOMIC DNA]</scope>
    <source>
        <strain evidence="7">HTHZ2018</strain>
        <tissue evidence="7">Muscle</tissue>
    </source>
</reference>
<organism evidence="7 8">
    <name type="scientific">Takifugu flavidus</name>
    <name type="common">sansaifugu</name>
    <dbReference type="NCBI Taxonomy" id="433684"/>
    <lineage>
        <taxon>Eukaryota</taxon>
        <taxon>Metazoa</taxon>
        <taxon>Chordata</taxon>
        <taxon>Craniata</taxon>
        <taxon>Vertebrata</taxon>
        <taxon>Euteleostomi</taxon>
        <taxon>Actinopterygii</taxon>
        <taxon>Neopterygii</taxon>
        <taxon>Teleostei</taxon>
        <taxon>Neoteleostei</taxon>
        <taxon>Acanthomorphata</taxon>
        <taxon>Eupercaria</taxon>
        <taxon>Tetraodontiformes</taxon>
        <taxon>Tetradontoidea</taxon>
        <taxon>Tetraodontidae</taxon>
        <taxon>Takifugu</taxon>
    </lineage>
</organism>
<accession>A0A5C6NBZ1</accession>
<evidence type="ECO:0000259" key="6">
    <source>
        <dbReference type="PROSITE" id="PS51720"/>
    </source>
</evidence>
<feature type="region of interest" description="Disordered" evidence="5">
    <location>
        <begin position="1043"/>
        <end position="1085"/>
    </location>
</feature>
<dbReference type="Pfam" id="PF04548">
    <property type="entry name" value="AIG1"/>
    <property type="match status" value="2"/>
</dbReference>
<gene>
    <name evidence="7" type="ORF">D4764_03G0004280</name>
</gene>
<feature type="compositionally biased region" description="Basic and acidic residues" evidence="5">
    <location>
        <begin position="1491"/>
        <end position="1507"/>
    </location>
</feature>
<name>A0A5C6NBZ1_9TELE</name>
<dbReference type="InterPro" id="IPR045058">
    <property type="entry name" value="GIMA/IAN/Toc"/>
</dbReference>
<dbReference type="Proteomes" id="UP000324091">
    <property type="component" value="Chromosome 3"/>
</dbReference>
<feature type="region of interest" description="Disordered" evidence="5">
    <location>
        <begin position="1101"/>
        <end position="1137"/>
    </location>
</feature>
<comment type="similarity">
    <text evidence="1">Belongs to the TRAFAC class TrmE-Era-EngA-EngB-Septin-like GTPase superfamily. AIG1/Toc34/Toc159-like paraseptin GTPase family. IAN subfamily.</text>
</comment>
<evidence type="ECO:0000313" key="8">
    <source>
        <dbReference type="Proteomes" id="UP000324091"/>
    </source>
</evidence>
<feature type="coiled-coil region" evidence="4">
    <location>
        <begin position="517"/>
        <end position="544"/>
    </location>
</feature>
<dbReference type="GO" id="GO:0005525">
    <property type="term" value="F:GTP binding"/>
    <property type="evidence" value="ECO:0007669"/>
    <property type="project" value="UniProtKB-KW"/>
</dbReference>
<feature type="compositionally biased region" description="Basic and acidic residues" evidence="5">
    <location>
        <begin position="1043"/>
        <end position="1058"/>
    </location>
</feature>
<dbReference type="PANTHER" id="PTHR10903:SF148">
    <property type="entry name" value="LEUCINE-RICH REPEAT-CONTAINING PROTEIN DDB_G0290503"/>
    <property type="match status" value="1"/>
</dbReference>
<feature type="region of interest" description="Disordered" evidence="5">
    <location>
        <begin position="563"/>
        <end position="582"/>
    </location>
</feature>
<feature type="compositionally biased region" description="Basic and acidic residues" evidence="5">
    <location>
        <begin position="1101"/>
        <end position="1133"/>
    </location>
</feature>